<keyword evidence="1" id="KW-0732">Signal</keyword>
<accession>A0A1Y2DVW9</accession>
<gene>
    <name evidence="2" type="ORF">BCR38DRAFT_410336</name>
</gene>
<dbReference type="OrthoDB" id="4689996at2759"/>
<dbReference type="Proteomes" id="UP000193689">
    <property type="component" value="Unassembled WGS sequence"/>
</dbReference>
<reference evidence="2 3" key="1">
    <citation type="submission" date="2016-07" db="EMBL/GenBank/DDBJ databases">
        <title>Pervasive Adenine N6-methylation of Active Genes in Fungi.</title>
        <authorList>
            <consortium name="DOE Joint Genome Institute"/>
            <person name="Mondo S.J."/>
            <person name="Dannebaum R.O."/>
            <person name="Kuo R.C."/>
            <person name="Labutti K."/>
            <person name="Haridas S."/>
            <person name="Kuo A."/>
            <person name="Salamov A."/>
            <person name="Ahrendt S.R."/>
            <person name="Lipzen A."/>
            <person name="Sullivan W."/>
            <person name="Andreopoulos W.B."/>
            <person name="Clum A."/>
            <person name="Lindquist E."/>
            <person name="Daum C."/>
            <person name="Ramamoorthy G.K."/>
            <person name="Gryganskyi A."/>
            <person name="Culley D."/>
            <person name="Magnuson J.K."/>
            <person name="James T.Y."/>
            <person name="O'Malley M.A."/>
            <person name="Stajich J.E."/>
            <person name="Spatafora J.W."/>
            <person name="Visel A."/>
            <person name="Grigoriev I.V."/>
        </authorList>
    </citation>
    <scope>NUCLEOTIDE SEQUENCE [LARGE SCALE GENOMIC DNA]</scope>
    <source>
        <strain evidence="2 3">CBS 129021</strain>
    </source>
</reference>
<protein>
    <submittedName>
        <fullName evidence="2">Uncharacterized protein</fullName>
    </submittedName>
</protein>
<dbReference type="Pfam" id="PF19271">
    <property type="entry name" value="Nis1"/>
    <property type="match status" value="1"/>
</dbReference>
<dbReference type="InParanoid" id="A0A1Y2DVW9"/>
<dbReference type="EMBL" id="MCFJ01000008">
    <property type="protein sequence ID" value="ORY63408.1"/>
    <property type="molecule type" value="Genomic_DNA"/>
</dbReference>
<feature type="signal peptide" evidence="1">
    <location>
        <begin position="1"/>
        <end position="20"/>
    </location>
</feature>
<evidence type="ECO:0000256" key="1">
    <source>
        <dbReference type="SAM" id="SignalP"/>
    </source>
</evidence>
<evidence type="ECO:0000313" key="2">
    <source>
        <dbReference type="EMBL" id="ORY63408.1"/>
    </source>
</evidence>
<dbReference type="RefSeq" id="XP_040715065.1">
    <property type="nucleotide sequence ID" value="XM_040858452.1"/>
</dbReference>
<dbReference type="AlphaFoldDB" id="A0A1Y2DVW9"/>
<comment type="caution">
    <text evidence="2">The sequence shown here is derived from an EMBL/GenBank/DDBJ whole genome shotgun (WGS) entry which is preliminary data.</text>
</comment>
<feature type="chain" id="PRO_5012485967" evidence="1">
    <location>
        <begin position="21"/>
        <end position="135"/>
    </location>
</feature>
<organism evidence="2 3">
    <name type="scientific">Pseudomassariella vexata</name>
    <dbReference type="NCBI Taxonomy" id="1141098"/>
    <lineage>
        <taxon>Eukaryota</taxon>
        <taxon>Fungi</taxon>
        <taxon>Dikarya</taxon>
        <taxon>Ascomycota</taxon>
        <taxon>Pezizomycotina</taxon>
        <taxon>Sordariomycetes</taxon>
        <taxon>Xylariomycetidae</taxon>
        <taxon>Amphisphaeriales</taxon>
        <taxon>Pseudomassariaceae</taxon>
        <taxon>Pseudomassariella</taxon>
    </lineage>
</organism>
<proteinExistence type="predicted"/>
<name>A0A1Y2DVW9_9PEZI</name>
<sequence length="135" mass="14301">MVSLKTFVAATLVALPSVSAYLVGMTAPSIAAAGSTITATFDVAIYIQNWQDFSIIWGLSTIDPRSCPDTICLGTQITYNTIYPDNPDPGNYNIDVKIPATQAKGNYTLVAAVPYLVGASGMTDIRNFTSAITIT</sequence>
<dbReference type="InterPro" id="IPR045469">
    <property type="entry name" value="Nis1"/>
</dbReference>
<evidence type="ECO:0000313" key="3">
    <source>
        <dbReference type="Proteomes" id="UP000193689"/>
    </source>
</evidence>
<dbReference type="GeneID" id="63774664"/>
<keyword evidence="3" id="KW-1185">Reference proteome</keyword>